<feature type="domain" description="TSCPD" evidence="17">
    <location>
        <begin position="665"/>
        <end position="759"/>
    </location>
</feature>
<dbReference type="SUPFAM" id="SSF48168">
    <property type="entry name" value="R1 subunit of ribonucleotide reductase, N-terminal domain"/>
    <property type="match status" value="1"/>
</dbReference>
<dbReference type="InterPro" id="IPR013509">
    <property type="entry name" value="RNR_lsu_N"/>
</dbReference>
<evidence type="ECO:0000313" key="19">
    <source>
        <dbReference type="Proteomes" id="UP000176939"/>
    </source>
</evidence>
<evidence type="ECO:0000256" key="9">
    <source>
        <dbReference type="ARBA" id="ARBA00023116"/>
    </source>
</evidence>
<dbReference type="EMBL" id="MGFQ01000044">
    <property type="protein sequence ID" value="OGM08467.1"/>
    <property type="molecule type" value="Genomic_DNA"/>
</dbReference>
<sequence length="824" mass="91270">MLKKNKEKIKSKRLSHVLSRDKKISVVEDLKISPYKEIIEKVLARVGKRPQRPRSLSRGKWTEQALRVLEERYLMKGDNGKPVEDPEDMIWRVAWEVASAEVCWGATRKDVIQEARKFYKLMVTHEFLPNSPTLMNAGTDNGLQYSGCFVLPVEDSIEGIFDALKYQAMIHKTGGGTGFSFNRLRPKGSHVKTSSGIASGPVSFMRIFDAATSEVKQGGKRRGANMGILRVDHPDILEFIHCKETGGITNFNISVALTDKFMKAYKNNTDYDLIDPKSGSVAGQLNAKKVFDEIADAAWRTGDPGLIFIERINDRSSNPVPTLGPIESTNPCGEQPLYSYDSCNLGSIFLTYFVKKVNGKKEVDWEKLKKVVRVSVQFLDNVIEMNPYPLEAIRKVSLAIRRIGLGVGGWADMLVDLGIPYDSNEALKLGEQIMKVINEEAVATSRELAKKRGPFPLWPVSIYKNEVPRRNSTVTTIAPTGSISIIAGASSGIEPLFAVAFQHIVKDKHLNRTLAFFNPKFEKMAKERGVWSEAIKGKIAQNGVVREIEELPQELRDIFGTAHEIHHDWHIKMQSTFQKYTENAVSKTINMENKSSVEEVKSAYLMAWKTNCKGITVFRDGCKDTQVLNLGVNGKKEEDIVGVKESVQVRPFVIQGATYRLNTPVGTAFVTINQDEKGEPLEIFINVGKAGSDVTAMAEALGRTISTSLRFRGNLSRLDRIKEIAEQLAGIGGRRSVGFGHNKILSLPDAVAAAISTHLGLRINGFIFPSLDIKVKTDEKKIGVSSDGLYTDGHLTNGNGKKFKVGVQSDLAGAVMSAQNPARQ</sequence>
<dbReference type="NCBIfam" id="NF006417">
    <property type="entry name" value="PRK08665.1"/>
    <property type="match status" value="1"/>
</dbReference>
<evidence type="ECO:0000256" key="4">
    <source>
        <dbReference type="ARBA" id="ARBA00014409"/>
    </source>
</evidence>
<evidence type="ECO:0000256" key="6">
    <source>
        <dbReference type="ARBA" id="ARBA00022634"/>
    </source>
</evidence>
<proteinExistence type="inferred from homology"/>
<keyword evidence="8 14" id="KW-0560">Oxidoreductase</keyword>
<dbReference type="GO" id="GO:0005524">
    <property type="term" value="F:ATP binding"/>
    <property type="evidence" value="ECO:0007669"/>
    <property type="project" value="InterPro"/>
</dbReference>
<dbReference type="SUPFAM" id="SSF51998">
    <property type="entry name" value="PFL-like glycyl radical enzymes"/>
    <property type="match status" value="1"/>
</dbReference>
<dbReference type="GO" id="GO:0004748">
    <property type="term" value="F:ribonucleoside-diphosphate reductase activity, thioredoxin disulfide as acceptor"/>
    <property type="evidence" value="ECO:0007669"/>
    <property type="project" value="UniProtKB-EC"/>
</dbReference>
<comment type="cofactor">
    <cofactor evidence="1 14">
        <name>adenosylcob(III)alamin</name>
        <dbReference type="ChEBI" id="CHEBI:18408"/>
    </cofactor>
</comment>
<dbReference type="NCBIfam" id="TIGR02504">
    <property type="entry name" value="NrdJ_Z"/>
    <property type="match status" value="1"/>
</dbReference>
<feature type="domain" description="Ribonucleotide reductase large subunit C-terminal" evidence="16">
    <location>
        <begin position="146"/>
        <end position="617"/>
    </location>
</feature>
<organism evidence="18 19">
    <name type="scientific">Candidatus Woesebacteria bacterium RBG_13_36_22</name>
    <dbReference type="NCBI Taxonomy" id="1802478"/>
    <lineage>
        <taxon>Bacteria</taxon>
        <taxon>Candidatus Woeseibacteriota</taxon>
    </lineage>
</organism>
<protein>
    <recommendedName>
        <fullName evidence="4 14">Vitamin B12-dependent ribonucleotide reductase</fullName>
        <ecNumber evidence="3 14">1.17.4.1</ecNumber>
    </recommendedName>
</protein>
<evidence type="ECO:0000259" key="15">
    <source>
        <dbReference type="Pfam" id="PF00317"/>
    </source>
</evidence>
<evidence type="ECO:0000256" key="3">
    <source>
        <dbReference type="ARBA" id="ARBA00012274"/>
    </source>
</evidence>
<dbReference type="EC" id="1.17.4.1" evidence="3 14"/>
<evidence type="ECO:0000256" key="13">
    <source>
        <dbReference type="ARBA" id="ARBA00047754"/>
    </source>
</evidence>
<comment type="function">
    <text evidence="12 14">Catalyzes the reduction of ribonucleotides to deoxyribonucleotides. May function to provide a pool of deoxyribonucleotide precursors for DNA repair during oxygen limitation and/or for immediate growth after restoration of oxygen.</text>
</comment>
<dbReference type="Gene3D" id="3.20.70.20">
    <property type="match status" value="1"/>
</dbReference>
<comment type="similarity">
    <text evidence="2 14">Belongs to the ribonucleoside diphosphate reductase class-2 family.</text>
</comment>
<evidence type="ECO:0000256" key="7">
    <source>
        <dbReference type="ARBA" id="ARBA00022741"/>
    </source>
</evidence>
<dbReference type="GO" id="GO:0009263">
    <property type="term" value="P:deoxyribonucleotide biosynthetic process"/>
    <property type="evidence" value="ECO:0007669"/>
    <property type="project" value="UniProtKB-KW"/>
</dbReference>
<keyword evidence="10" id="KW-1015">Disulfide bond</keyword>
<dbReference type="Pfam" id="PF12637">
    <property type="entry name" value="TSCPD"/>
    <property type="match status" value="1"/>
</dbReference>
<evidence type="ECO:0000256" key="2">
    <source>
        <dbReference type="ARBA" id="ARBA00007405"/>
    </source>
</evidence>
<dbReference type="GO" id="GO:0031419">
    <property type="term" value="F:cobalamin binding"/>
    <property type="evidence" value="ECO:0007669"/>
    <property type="project" value="UniProtKB-KW"/>
</dbReference>
<keyword evidence="7 14" id="KW-0547">Nucleotide-binding</keyword>
<dbReference type="InterPro" id="IPR000788">
    <property type="entry name" value="RNR_lg_C"/>
</dbReference>
<evidence type="ECO:0000256" key="5">
    <source>
        <dbReference type="ARBA" id="ARBA00022628"/>
    </source>
</evidence>
<reference evidence="18 19" key="1">
    <citation type="journal article" date="2016" name="Nat. Commun.">
        <title>Thousands of microbial genomes shed light on interconnected biogeochemical processes in an aquifer system.</title>
        <authorList>
            <person name="Anantharaman K."/>
            <person name="Brown C.T."/>
            <person name="Hug L.A."/>
            <person name="Sharon I."/>
            <person name="Castelle C.J."/>
            <person name="Probst A.J."/>
            <person name="Thomas B.C."/>
            <person name="Singh A."/>
            <person name="Wilkins M.J."/>
            <person name="Karaoz U."/>
            <person name="Brodie E.L."/>
            <person name="Williams K.H."/>
            <person name="Hubbard S.S."/>
            <person name="Banfield J.F."/>
        </authorList>
    </citation>
    <scope>NUCLEOTIDE SEQUENCE [LARGE SCALE GENOMIC DNA]</scope>
</reference>
<keyword evidence="11 14" id="KW-0170">Cobalt</keyword>
<evidence type="ECO:0000259" key="17">
    <source>
        <dbReference type="Pfam" id="PF12637"/>
    </source>
</evidence>
<evidence type="ECO:0000313" key="18">
    <source>
        <dbReference type="EMBL" id="OGM08467.1"/>
    </source>
</evidence>
<keyword evidence="6 14" id="KW-0237">DNA synthesis</keyword>
<evidence type="ECO:0000256" key="1">
    <source>
        <dbReference type="ARBA" id="ARBA00001922"/>
    </source>
</evidence>
<dbReference type="InterPro" id="IPR008926">
    <property type="entry name" value="RNR_R1-su_N"/>
</dbReference>
<dbReference type="InterPro" id="IPR050862">
    <property type="entry name" value="RdRp_reductase_class-2"/>
</dbReference>
<feature type="non-terminal residue" evidence="18">
    <location>
        <position position="824"/>
    </location>
</feature>
<dbReference type="PANTHER" id="PTHR43371:SF1">
    <property type="entry name" value="RIBONUCLEOSIDE-DIPHOSPHATE REDUCTASE"/>
    <property type="match status" value="1"/>
</dbReference>
<dbReference type="UniPathway" id="UPA00326"/>
<dbReference type="InterPro" id="IPR013344">
    <property type="entry name" value="RNR_NrdJ/NrdZ"/>
</dbReference>
<comment type="catalytic activity">
    <reaction evidence="13 14">
        <text>a 2'-deoxyribonucleoside 5'-diphosphate + [thioredoxin]-disulfide + H2O = a ribonucleoside 5'-diphosphate + [thioredoxin]-dithiol</text>
        <dbReference type="Rhea" id="RHEA:23252"/>
        <dbReference type="Rhea" id="RHEA-COMP:10698"/>
        <dbReference type="Rhea" id="RHEA-COMP:10700"/>
        <dbReference type="ChEBI" id="CHEBI:15377"/>
        <dbReference type="ChEBI" id="CHEBI:29950"/>
        <dbReference type="ChEBI" id="CHEBI:50058"/>
        <dbReference type="ChEBI" id="CHEBI:57930"/>
        <dbReference type="ChEBI" id="CHEBI:73316"/>
        <dbReference type="EC" id="1.17.4.1"/>
    </reaction>
</comment>
<feature type="domain" description="Ribonucleotide reductase large subunit N-terminal" evidence="15">
    <location>
        <begin position="62"/>
        <end position="142"/>
    </location>
</feature>
<dbReference type="Proteomes" id="UP000176939">
    <property type="component" value="Unassembled WGS sequence"/>
</dbReference>
<evidence type="ECO:0000256" key="8">
    <source>
        <dbReference type="ARBA" id="ARBA00023002"/>
    </source>
</evidence>
<evidence type="ECO:0000259" key="16">
    <source>
        <dbReference type="Pfam" id="PF02867"/>
    </source>
</evidence>
<dbReference type="PRINTS" id="PR01183">
    <property type="entry name" value="RIBORDTASEM1"/>
</dbReference>
<gene>
    <name evidence="18" type="ORF">A2Z67_01360</name>
</gene>
<name>A0A1F7X0D7_9BACT</name>
<dbReference type="AlphaFoldDB" id="A0A1F7X0D7"/>
<comment type="caution">
    <text evidence="18">The sequence shown here is derived from an EMBL/GenBank/DDBJ whole genome shotgun (WGS) entry which is preliminary data.</text>
</comment>
<dbReference type="Pfam" id="PF02867">
    <property type="entry name" value="Ribonuc_red_lgC"/>
    <property type="match status" value="1"/>
</dbReference>
<dbReference type="GO" id="GO:0071897">
    <property type="term" value="P:DNA biosynthetic process"/>
    <property type="evidence" value="ECO:0007669"/>
    <property type="project" value="UniProtKB-KW"/>
</dbReference>
<dbReference type="InterPro" id="IPR024434">
    <property type="entry name" value="TSCPD_dom"/>
</dbReference>
<keyword evidence="5 14" id="KW-0846">Cobalamin</keyword>
<dbReference type="CDD" id="cd02888">
    <property type="entry name" value="RNR_II_dimer"/>
    <property type="match status" value="1"/>
</dbReference>
<keyword evidence="9" id="KW-0215">Deoxyribonucleotide synthesis</keyword>
<evidence type="ECO:0000256" key="12">
    <source>
        <dbReference type="ARBA" id="ARBA00025437"/>
    </source>
</evidence>
<evidence type="ECO:0000256" key="11">
    <source>
        <dbReference type="ARBA" id="ARBA00023285"/>
    </source>
</evidence>
<evidence type="ECO:0000256" key="14">
    <source>
        <dbReference type="RuleBase" id="RU364064"/>
    </source>
</evidence>
<evidence type="ECO:0000256" key="10">
    <source>
        <dbReference type="ARBA" id="ARBA00023157"/>
    </source>
</evidence>
<dbReference type="PANTHER" id="PTHR43371">
    <property type="entry name" value="VITAMIN B12-DEPENDENT RIBONUCLEOTIDE REDUCTASE"/>
    <property type="match status" value="1"/>
</dbReference>
<dbReference type="Pfam" id="PF00317">
    <property type="entry name" value="Ribonuc_red_lgN"/>
    <property type="match status" value="1"/>
</dbReference>
<accession>A0A1F7X0D7</accession>